<keyword evidence="1" id="KW-0648">Protein biosynthesis</keyword>
<dbReference type="CDD" id="cd03692">
    <property type="entry name" value="mtIF2_IVc"/>
    <property type="match status" value="1"/>
</dbReference>
<dbReference type="GO" id="GO:0003743">
    <property type="term" value="F:translation initiation factor activity"/>
    <property type="evidence" value="ECO:0007669"/>
    <property type="project" value="UniProtKB-KW"/>
</dbReference>
<dbReference type="InterPro" id="IPR000178">
    <property type="entry name" value="TF_IF2_bacterial-like"/>
</dbReference>
<dbReference type="OrthoDB" id="361630at2759"/>
<dbReference type="Gene3D" id="2.40.30.10">
    <property type="entry name" value="Translation factors"/>
    <property type="match status" value="1"/>
</dbReference>
<dbReference type="FunFam" id="2.40.30.10:FF:000008">
    <property type="entry name" value="Translation initiation factor IF-2"/>
    <property type="match status" value="1"/>
</dbReference>
<gene>
    <name evidence="1" type="ORF">RF11_11354</name>
</gene>
<name>A0A0C2IV52_THEKT</name>
<reference evidence="1 2" key="1">
    <citation type="journal article" date="2014" name="Genome Biol. Evol.">
        <title>The genome of the myxosporean Thelohanellus kitauei shows adaptations to nutrient acquisition within its fish host.</title>
        <authorList>
            <person name="Yang Y."/>
            <person name="Xiong J."/>
            <person name="Zhou Z."/>
            <person name="Huo F."/>
            <person name="Miao W."/>
            <person name="Ran C."/>
            <person name="Liu Y."/>
            <person name="Zhang J."/>
            <person name="Feng J."/>
            <person name="Wang M."/>
            <person name="Wang M."/>
            <person name="Wang L."/>
            <person name="Yao B."/>
        </authorList>
    </citation>
    <scope>NUCLEOTIDE SEQUENCE [LARGE SCALE GENOMIC DNA]</scope>
    <source>
        <strain evidence="1">Wuqing</strain>
    </source>
</reference>
<protein>
    <submittedName>
        <fullName evidence="1">Translation initiation factor IF-2</fullName>
    </submittedName>
</protein>
<dbReference type="GO" id="GO:0003924">
    <property type="term" value="F:GTPase activity"/>
    <property type="evidence" value="ECO:0007669"/>
    <property type="project" value="InterPro"/>
</dbReference>
<dbReference type="PROSITE" id="PS01176">
    <property type="entry name" value="IF2"/>
    <property type="match status" value="1"/>
</dbReference>
<dbReference type="GO" id="GO:0005525">
    <property type="term" value="F:GTP binding"/>
    <property type="evidence" value="ECO:0007669"/>
    <property type="project" value="InterPro"/>
</dbReference>
<dbReference type="AlphaFoldDB" id="A0A0C2IV52"/>
<accession>A0A0C2IV52</accession>
<evidence type="ECO:0000313" key="1">
    <source>
        <dbReference type="EMBL" id="KII60712.1"/>
    </source>
</evidence>
<dbReference type="EMBL" id="JWZT01005495">
    <property type="protein sequence ID" value="KII60712.1"/>
    <property type="molecule type" value="Genomic_DNA"/>
</dbReference>
<organism evidence="1 2">
    <name type="scientific">Thelohanellus kitauei</name>
    <name type="common">Myxosporean</name>
    <dbReference type="NCBI Taxonomy" id="669202"/>
    <lineage>
        <taxon>Eukaryota</taxon>
        <taxon>Metazoa</taxon>
        <taxon>Cnidaria</taxon>
        <taxon>Myxozoa</taxon>
        <taxon>Myxosporea</taxon>
        <taxon>Bivalvulida</taxon>
        <taxon>Platysporina</taxon>
        <taxon>Myxobolidae</taxon>
        <taxon>Thelohanellus</taxon>
    </lineage>
</organism>
<evidence type="ECO:0000313" key="2">
    <source>
        <dbReference type="Proteomes" id="UP000031668"/>
    </source>
</evidence>
<keyword evidence="1" id="KW-0396">Initiation factor</keyword>
<keyword evidence="2" id="KW-1185">Reference proteome</keyword>
<dbReference type="Proteomes" id="UP000031668">
    <property type="component" value="Unassembled WGS sequence"/>
</dbReference>
<proteinExistence type="predicted"/>
<sequence>MSGMLSPELKQQIIGLAEVVTCSNRRNSVPSRARHNPIRVLRDNVVIYEGELESLRRFKDDVNEVRNGMECGIGVKNYNDVRVGDMIEVFEIIEIQRTID</sequence>
<dbReference type="SUPFAM" id="SSF50447">
    <property type="entry name" value="Translation proteins"/>
    <property type="match status" value="1"/>
</dbReference>
<comment type="caution">
    <text evidence="1">The sequence shown here is derived from an EMBL/GenBank/DDBJ whole genome shotgun (WGS) entry which is preliminary data.</text>
</comment>
<dbReference type="InterPro" id="IPR009000">
    <property type="entry name" value="Transl_B-barrel_sf"/>
</dbReference>